<keyword evidence="4" id="KW-1185">Reference proteome</keyword>
<dbReference type="Proteomes" id="UP001162001">
    <property type="component" value="Segment"/>
</dbReference>
<keyword evidence="1" id="KW-1133">Transmembrane helix</keyword>
<evidence type="ECO:0000256" key="1">
    <source>
        <dbReference type="SAM" id="Phobius"/>
    </source>
</evidence>
<dbReference type="Gene3D" id="3.40.1440.10">
    <property type="entry name" value="GIY-YIG endonuclease"/>
    <property type="match status" value="1"/>
</dbReference>
<dbReference type="InterPro" id="IPR035901">
    <property type="entry name" value="GIY-YIG_endonuc_sf"/>
</dbReference>
<dbReference type="InterPro" id="IPR011992">
    <property type="entry name" value="EF-hand-dom_pair"/>
</dbReference>
<accession>A0A7D3V649</accession>
<evidence type="ECO:0000313" key="3">
    <source>
        <dbReference type="EMBL" id="QKF94875.1"/>
    </source>
</evidence>
<keyword evidence="3" id="KW-0378">Hydrolase</keyword>
<dbReference type="GO" id="GO:0004519">
    <property type="term" value="F:endonuclease activity"/>
    <property type="evidence" value="ECO:0007669"/>
    <property type="project" value="UniProtKB-KW"/>
</dbReference>
<evidence type="ECO:0000313" key="4">
    <source>
        <dbReference type="Proteomes" id="UP001162001"/>
    </source>
</evidence>
<protein>
    <submittedName>
        <fullName evidence="3">GIY-YIg endonuclease</fullName>
    </submittedName>
</protein>
<dbReference type="Pfam" id="PF01541">
    <property type="entry name" value="GIY-YIG"/>
    <property type="match status" value="1"/>
</dbReference>
<name>A0A7D3V649_9VIRU</name>
<dbReference type="SUPFAM" id="SSF47473">
    <property type="entry name" value="EF-hand"/>
    <property type="match status" value="1"/>
</dbReference>
<dbReference type="PROSITE" id="PS00018">
    <property type="entry name" value="EF_HAND_1"/>
    <property type="match status" value="1"/>
</dbReference>
<feature type="transmembrane region" description="Helical" evidence="1">
    <location>
        <begin position="190"/>
        <end position="211"/>
    </location>
</feature>
<reference evidence="3 4" key="1">
    <citation type="submission" date="2020-04" db="EMBL/GenBank/DDBJ databases">
        <title>Advantages and limits of metagenomic assembly and binning of a giant virus.</title>
        <authorList>
            <person name="Schulz F."/>
            <person name="Andreani J."/>
            <person name="Francis R."/>
            <person name="Boudjemaa H."/>
            <person name="Bou Khalil J.Y."/>
            <person name="Lee J."/>
            <person name="La Scola B."/>
            <person name="Woyke T."/>
        </authorList>
    </citation>
    <scope>NUCLEOTIDE SEQUENCE [LARGE SCALE GENOMIC DNA]</scope>
    <source>
        <strain evidence="3 4">FV1/VV64</strain>
    </source>
</reference>
<keyword evidence="1" id="KW-0472">Membrane</keyword>
<keyword evidence="1" id="KW-0812">Transmembrane</keyword>
<gene>
    <name evidence="3" type="ORF">Fadolivirus_1_1417</name>
</gene>
<dbReference type="InterPro" id="IPR018247">
    <property type="entry name" value="EF_Hand_1_Ca_BS"/>
</dbReference>
<dbReference type="EMBL" id="MT418680">
    <property type="protein sequence ID" value="QKF94875.1"/>
    <property type="molecule type" value="Genomic_DNA"/>
</dbReference>
<keyword evidence="3" id="KW-0255">Endonuclease</keyword>
<keyword evidence="3" id="KW-0540">Nuclease</keyword>
<dbReference type="InterPro" id="IPR000305">
    <property type="entry name" value="GIY-YIG_endonuc"/>
</dbReference>
<sequence>MVCIYILNLECDKLYVGRTTNIGFRLDNHFNSKGSFWTVKYKPISVKEVYNNCTNYDEDKYTIMMMSRYGIDNVRGGSFTRITLSEEEIMVINRMINNASDNCFKCYMSNHYINECPYKEIIDDNLMILRKTLIDNCKKMDKSNNGYVNVYELIEVLKNTDDVIFKDMNKDGIYKICDKINKKKDNGIKFINYICNIINYIDFCVGITLLMNEAK</sequence>
<proteinExistence type="predicted"/>
<dbReference type="CDD" id="cd00719">
    <property type="entry name" value="GIY-YIG_SF"/>
    <property type="match status" value="1"/>
</dbReference>
<evidence type="ECO:0000259" key="2">
    <source>
        <dbReference type="Pfam" id="PF01541"/>
    </source>
</evidence>
<organism evidence="3 4">
    <name type="scientific">Fadolivirus FV1/VV64</name>
    <dbReference type="NCBI Taxonomy" id="3070911"/>
    <lineage>
        <taxon>Viruses</taxon>
        <taxon>Varidnaviria</taxon>
        <taxon>Bamfordvirae</taxon>
        <taxon>Nucleocytoviricota</taxon>
        <taxon>Megaviricetes</taxon>
        <taxon>Imitervirales</taxon>
        <taxon>Mimiviridae</taxon>
        <taxon>Klosneuvirinae</taxon>
        <taxon>Fadolivirus</taxon>
        <taxon>Fadolivirus algeromassiliense</taxon>
    </lineage>
</organism>
<feature type="domain" description="GIY-YIG" evidence="2">
    <location>
        <begin position="2"/>
        <end position="47"/>
    </location>
</feature>